<evidence type="ECO:0000313" key="1">
    <source>
        <dbReference type="EMBL" id="MBF2229899.1"/>
    </source>
</evidence>
<proteinExistence type="predicted"/>
<accession>A0A509LP13</accession>
<gene>
    <name evidence="1" type="ORF">H3963_05570</name>
</gene>
<evidence type="ECO:0000313" key="2">
    <source>
        <dbReference type="Proteomes" id="UP000648077"/>
    </source>
</evidence>
<dbReference type="OrthoDB" id="2414248at2"/>
<dbReference type="Proteomes" id="UP000648077">
    <property type="component" value="Unassembled WGS sequence"/>
</dbReference>
<dbReference type="EMBL" id="JACGQI010000007">
    <property type="protein sequence ID" value="MBF2229899.1"/>
    <property type="molecule type" value="Genomic_DNA"/>
</dbReference>
<reference evidence="1" key="1">
    <citation type="submission" date="2020-08" db="EMBL/GenBank/DDBJ databases">
        <title>Changes in the skin microbiome associated with squamous cell carcinoma in transplant recipients.</title>
        <authorList>
            <person name="Zaugg J."/>
            <person name="Krueger A."/>
            <person name="Lachner N."/>
        </authorList>
    </citation>
    <scope>NUCLEOTIDE SEQUENCE</scope>
    <source>
        <strain evidence="1">R5988</strain>
    </source>
</reference>
<sequence length="124" mass="14672">MHQYKELIDDINIKYIEMPNKLECLISGNDLYINERLSSSSYIRETSESYYSQSNKVTSLIPLNQIENAVITHNCTTLLKLSEFFKLPTTFIFLNLYFYSIKYSNLSFLNIFQIKRLNFNQIDT</sequence>
<comment type="caution">
    <text evidence="1">The sequence shown here is derived from an EMBL/GenBank/DDBJ whole genome shotgun (WGS) entry which is preliminary data.</text>
</comment>
<dbReference type="AlphaFoldDB" id="A0A509LP13"/>
<name>A0A509LP13_STAEP</name>
<dbReference type="RefSeq" id="WP_002446812.1">
    <property type="nucleotide sequence ID" value="NZ_CP013943.1"/>
</dbReference>
<protein>
    <submittedName>
        <fullName evidence="1">Uncharacterized protein</fullName>
    </submittedName>
</protein>
<organism evidence="1 2">
    <name type="scientific">Staphylococcus epidermidis</name>
    <dbReference type="NCBI Taxonomy" id="1282"/>
    <lineage>
        <taxon>Bacteria</taxon>
        <taxon>Bacillati</taxon>
        <taxon>Bacillota</taxon>
        <taxon>Bacilli</taxon>
        <taxon>Bacillales</taxon>
        <taxon>Staphylococcaceae</taxon>
        <taxon>Staphylococcus</taxon>
    </lineage>
</organism>